<accession>A0A423WR14</accession>
<organism evidence="1 2">
    <name type="scientific">Cytospora leucostoma</name>
    <dbReference type="NCBI Taxonomy" id="1230097"/>
    <lineage>
        <taxon>Eukaryota</taxon>
        <taxon>Fungi</taxon>
        <taxon>Dikarya</taxon>
        <taxon>Ascomycota</taxon>
        <taxon>Pezizomycotina</taxon>
        <taxon>Sordariomycetes</taxon>
        <taxon>Sordariomycetidae</taxon>
        <taxon>Diaporthales</taxon>
        <taxon>Cytosporaceae</taxon>
        <taxon>Cytospora</taxon>
    </lineage>
</organism>
<dbReference type="Gene3D" id="3.80.10.10">
    <property type="entry name" value="Ribonuclease Inhibitor"/>
    <property type="match status" value="1"/>
</dbReference>
<gene>
    <name evidence="1" type="ORF">VPNG_08026</name>
</gene>
<dbReference type="SUPFAM" id="SSF52047">
    <property type="entry name" value="RNI-like"/>
    <property type="match status" value="1"/>
</dbReference>
<dbReference type="Proteomes" id="UP000285146">
    <property type="component" value="Unassembled WGS sequence"/>
</dbReference>
<dbReference type="InParanoid" id="A0A423WR14"/>
<evidence type="ECO:0000313" key="1">
    <source>
        <dbReference type="EMBL" id="ROW05928.1"/>
    </source>
</evidence>
<dbReference type="EMBL" id="LKEB01000045">
    <property type="protein sequence ID" value="ROW05928.1"/>
    <property type="molecule type" value="Genomic_DNA"/>
</dbReference>
<protein>
    <recommendedName>
        <fullName evidence="3">F-box domain-containing protein</fullName>
    </recommendedName>
</protein>
<dbReference type="InterPro" id="IPR032675">
    <property type="entry name" value="LRR_dom_sf"/>
</dbReference>
<evidence type="ECO:0000313" key="2">
    <source>
        <dbReference type="Proteomes" id="UP000285146"/>
    </source>
</evidence>
<proteinExistence type="predicted"/>
<sequence>MENLPAETLNSIIQHFCLHCAQKEENDTYFRCRQGQPQQPEAPSWYSVEYRKPLERTDLAAEVQRVFLHPHLQNSSEFDDIEGFEGVQNLANSLGVKLSRASRPPKSPKTPKTEFQYSPEDMALFSTYSMTACCGMDSRDENIRNHVSTSGSKHRYCLAAELFAILLTRLPNIQRLSFQPNVFYSEAISKKVLLSAGTPALSLLKMLDISTRDCMTFFNLFQEAKGPISLSAASLTTLNLHMCDTFWAKARNAPPPALASLQHLSLTRSRLTAEQLSQLISSCSSGLRSFTFEAAYPYDTKWQFDLEHFHPSDAIACLEAHQETLESLHLDLRARGRNTPFTHDADTDGGRIHPAKGIQNFTALKQLLINSSSICGSSRTPDLKLAADTTRQPLAGFLPPDIITLDIVGHLGPRDSPNLEQGLVDLVKCVRGGQFRGLRRIRCDSGQGLGEEFASLFDEVSVDFSCQEWPLTESTVTDMDVPSAFGHMTSCLDDEFDDMDL</sequence>
<name>A0A423WR14_9PEZI</name>
<evidence type="ECO:0008006" key="3">
    <source>
        <dbReference type="Google" id="ProtNLM"/>
    </source>
</evidence>
<dbReference type="STRING" id="1230097.A0A423WR14"/>
<keyword evidence="2" id="KW-1185">Reference proteome</keyword>
<dbReference type="AlphaFoldDB" id="A0A423WR14"/>
<reference evidence="1 2" key="1">
    <citation type="submission" date="2015-09" db="EMBL/GenBank/DDBJ databases">
        <title>Host preference determinants of Valsa canker pathogens revealed by comparative genomics.</title>
        <authorList>
            <person name="Yin Z."/>
            <person name="Huang L."/>
        </authorList>
    </citation>
    <scope>NUCLEOTIDE SEQUENCE [LARGE SCALE GENOMIC DNA]</scope>
    <source>
        <strain evidence="1 2">SXYLt</strain>
    </source>
</reference>
<dbReference type="OrthoDB" id="2520703at2759"/>
<comment type="caution">
    <text evidence="1">The sequence shown here is derived from an EMBL/GenBank/DDBJ whole genome shotgun (WGS) entry which is preliminary data.</text>
</comment>